<proteinExistence type="predicted"/>
<evidence type="ECO:0000259" key="1">
    <source>
        <dbReference type="PROSITE" id="PS50853"/>
    </source>
</evidence>
<feature type="non-terminal residue" evidence="2">
    <location>
        <position position="1"/>
    </location>
</feature>
<sequence>DLNKINPVTVEDNTYEITDLSQDSKYYIQIRTVNIDNKVGDYNDSVPFVKASPRPEFTVTLMFEMTSGVDDSCAIRFFDATIMADSAMTSGGADMFVFLWGSSPDDSVSFNSPVHGGGDRNTGFDNLGQYGFDDIYRITPGPMIQDYVVISTGDLVIAKTQDYYYVKIHVDTIDTVNFAVTITYAYQNIIDFPYF</sequence>
<dbReference type="AlphaFoldDB" id="X1RAS3"/>
<gene>
    <name evidence="2" type="ORF">S12H4_10550</name>
</gene>
<dbReference type="InterPro" id="IPR003961">
    <property type="entry name" value="FN3_dom"/>
</dbReference>
<dbReference type="EMBL" id="BARW01004533">
    <property type="protein sequence ID" value="GAI64111.1"/>
    <property type="molecule type" value="Genomic_DNA"/>
</dbReference>
<feature type="domain" description="Fibronectin type-III" evidence="1">
    <location>
        <begin position="1"/>
        <end position="55"/>
    </location>
</feature>
<protein>
    <recommendedName>
        <fullName evidence="1">Fibronectin type-III domain-containing protein</fullName>
    </recommendedName>
</protein>
<dbReference type="PROSITE" id="PS50853">
    <property type="entry name" value="FN3"/>
    <property type="match status" value="1"/>
</dbReference>
<name>X1RAS3_9ZZZZ</name>
<comment type="caution">
    <text evidence="2">The sequence shown here is derived from an EMBL/GenBank/DDBJ whole genome shotgun (WGS) entry which is preliminary data.</text>
</comment>
<organism evidence="2">
    <name type="scientific">marine sediment metagenome</name>
    <dbReference type="NCBI Taxonomy" id="412755"/>
    <lineage>
        <taxon>unclassified sequences</taxon>
        <taxon>metagenomes</taxon>
        <taxon>ecological metagenomes</taxon>
    </lineage>
</organism>
<reference evidence="2" key="1">
    <citation type="journal article" date="2014" name="Front. Microbiol.">
        <title>High frequency of phylogenetically diverse reductive dehalogenase-homologous genes in deep subseafloor sedimentary metagenomes.</title>
        <authorList>
            <person name="Kawai M."/>
            <person name="Futagami T."/>
            <person name="Toyoda A."/>
            <person name="Takaki Y."/>
            <person name="Nishi S."/>
            <person name="Hori S."/>
            <person name="Arai W."/>
            <person name="Tsubouchi T."/>
            <person name="Morono Y."/>
            <person name="Uchiyama I."/>
            <person name="Ito T."/>
            <person name="Fujiyama A."/>
            <person name="Inagaki F."/>
            <person name="Takami H."/>
        </authorList>
    </citation>
    <scope>NUCLEOTIDE SEQUENCE</scope>
    <source>
        <strain evidence="2">Expedition CK06-06</strain>
    </source>
</reference>
<accession>X1RAS3</accession>
<evidence type="ECO:0000313" key="2">
    <source>
        <dbReference type="EMBL" id="GAI64111.1"/>
    </source>
</evidence>